<dbReference type="EMBL" id="CAMPGE010006392">
    <property type="protein sequence ID" value="CAI2365234.1"/>
    <property type="molecule type" value="Genomic_DNA"/>
</dbReference>
<keyword evidence="3" id="KW-1185">Reference proteome</keyword>
<feature type="compositionally biased region" description="Low complexity" evidence="1">
    <location>
        <begin position="133"/>
        <end position="147"/>
    </location>
</feature>
<gene>
    <name evidence="2" type="ORF">ECRASSUSDP1_LOCUS6585</name>
</gene>
<feature type="compositionally biased region" description="Polar residues" evidence="1">
    <location>
        <begin position="230"/>
        <end position="239"/>
    </location>
</feature>
<reference evidence="2" key="1">
    <citation type="submission" date="2023-07" db="EMBL/GenBank/DDBJ databases">
        <authorList>
            <consortium name="AG Swart"/>
            <person name="Singh M."/>
            <person name="Singh A."/>
            <person name="Seah K."/>
            <person name="Emmerich C."/>
        </authorList>
    </citation>
    <scope>NUCLEOTIDE SEQUENCE</scope>
    <source>
        <strain evidence="2">DP1</strain>
    </source>
</reference>
<evidence type="ECO:0000256" key="1">
    <source>
        <dbReference type="SAM" id="MobiDB-lite"/>
    </source>
</evidence>
<accession>A0AAD1X8V5</accession>
<feature type="region of interest" description="Disordered" evidence="1">
    <location>
        <begin position="133"/>
        <end position="291"/>
    </location>
</feature>
<feature type="compositionally biased region" description="Basic and acidic residues" evidence="1">
    <location>
        <begin position="188"/>
        <end position="199"/>
    </location>
</feature>
<name>A0AAD1X8V5_EUPCR</name>
<dbReference type="AlphaFoldDB" id="A0AAD1X8V5"/>
<feature type="compositionally biased region" description="Basic and acidic residues" evidence="1">
    <location>
        <begin position="243"/>
        <end position="262"/>
    </location>
</feature>
<dbReference type="Proteomes" id="UP001295684">
    <property type="component" value="Unassembled WGS sequence"/>
</dbReference>
<feature type="compositionally biased region" description="Basic residues" evidence="1">
    <location>
        <begin position="200"/>
        <end position="214"/>
    </location>
</feature>
<sequence>MHNRLRIIRPLVTIIRMRNIREIMNQRILKELIKKSRLGISKCVLKNKNSADNPSNGISKRRAKKEGKYYKCKQFSIEVLLEKDEVRTFSVFNIDSSEDAAIKMVGNLRLDETQIPFWTAYIEERRVELKFKNLNPQNNPNQGQNNHGKNERNPNSKGLKGRSNKKKSDDKGLKDEGKSCGGTQSNLEESKTGKNNEKHKNFKHKPKDNKKKQKTSNSLEEEKINKPNDKNSTQRSPPKTQHKNCDNSQDTKTKVRNNEKSFSKAQIGTLKQKQYKEGKSRGYRGKQEQPG</sequence>
<proteinExistence type="predicted"/>
<evidence type="ECO:0000313" key="2">
    <source>
        <dbReference type="EMBL" id="CAI2365234.1"/>
    </source>
</evidence>
<feature type="compositionally biased region" description="Basic and acidic residues" evidence="1">
    <location>
        <begin position="220"/>
        <end position="229"/>
    </location>
</feature>
<evidence type="ECO:0000313" key="3">
    <source>
        <dbReference type="Proteomes" id="UP001295684"/>
    </source>
</evidence>
<comment type="caution">
    <text evidence="2">The sequence shown here is derived from an EMBL/GenBank/DDBJ whole genome shotgun (WGS) entry which is preliminary data.</text>
</comment>
<protein>
    <submittedName>
        <fullName evidence="2">Uncharacterized protein</fullName>
    </submittedName>
</protein>
<organism evidence="2 3">
    <name type="scientific">Euplotes crassus</name>
    <dbReference type="NCBI Taxonomy" id="5936"/>
    <lineage>
        <taxon>Eukaryota</taxon>
        <taxon>Sar</taxon>
        <taxon>Alveolata</taxon>
        <taxon>Ciliophora</taxon>
        <taxon>Intramacronucleata</taxon>
        <taxon>Spirotrichea</taxon>
        <taxon>Hypotrichia</taxon>
        <taxon>Euplotida</taxon>
        <taxon>Euplotidae</taxon>
        <taxon>Moneuplotes</taxon>
    </lineage>
</organism>
<feature type="compositionally biased region" description="Polar residues" evidence="1">
    <location>
        <begin position="263"/>
        <end position="272"/>
    </location>
</feature>
<feature type="compositionally biased region" description="Basic and acidic residues" evidence="1">
    <location>
        <begin position="166"/>
        <end position="178"/>
    </location>
</feature>